<organism evidence="3 4">
    <name type="scientific">Novipirellula rosea</name>
    <dbReference type="NCBI Taxonomy" id="1031540"/>
    <lineage>
        <taxon>Bacteria</taxon>
        <taxon>Pseudomonadati</taxon>
        <taxon>Planctomycetota</taxon>
        <taxon>Planctomycetia</taxon>
        <taxon>Pirellulales</taxon>
        <taxon>Pirellulaceae</taxon>
        <taxon>Novipirellula</taxon>
    </lineage>
</organism>
<accession>A0ABP8N8Y2</accession>
<feature type="region of interest" description="Disordered" evidence="1">
    <location>
        <begin position="171"/>
        <end position="195"/>
    </location>
</feature>
<keyword evidence="2" id="KW-0812">Transmembrane</keyword>
<evidence type="ECO:0000256" key="1">
    <source>
        <dbReference type="SAM" id="MobiDB-lite"/>
    </source>
</evidence>
<keyword evidence="4" id="KW-1185">Reference proteome</keyword>
<evidence type="ECO:0000256" key="2">
    <source>
        <dbReference type="SAM" id="Phobius"/>
    </source>
</evidence>
<dbReference type="RefSeq" id="WP_339946345.1">
    <property type="nucleotide sequence ID" value="NZ_BAABGA010000058.1"/>
</dbReference>
<keyword evidence="2" id="KW-1133">Transmembrane helix</keyword>
<sequence>MPVRTLQTITLLVITAVVAVAFYCGTSGIRSLDDFRNYRAMRSVSDPIVIALADGILPADATTQDMLAIASPQWSENYGRCVIYGFTSERSYDQHTIVTIDGRLASAHVGSCTWQWSFYNNIPDDVAEAVARVRDLRATMERVPEYAQYMQPLLDEQLDLLDVQVNSADKEAEPSGVTHLGERGFRNGRSIGLPR</sequence>
<keyword evidence="2" id="KW-0472">Membrane</keyword>
<evidence type="ECO:0000313" key="4">
    <source>
        <dbReference type="Proteomes" id="UP001500840"/>
    </source>
</evidence>
<feature type="transmembrane region" description="Helical" evidence="2">
    <location>
        <begin position="6"/>
        <end position="29"/>
    </location>
</feature>
<evidence type="ECO:0000313" key="3">
    <source>
        <dbReference type="EMBL" id="GAA4461887.1"/>
    </source>
</evidence>
<protein>
    <submittedName>
        <fullName evidence="3">Uncharacterized protein</fullName>
    </submittedName>
</protein>
<proteinExistence type="predicted"/>
<comment type="caution">
    <text evidence="3">The sequence shown here is derived from an EMBL/GenBank/DDBJ whole genome shotgun (WGS) entry which is preliminary data.</text>
</comment>
<name>A0ABP8N8Y2_9BACT</name>
<dbReference type="Proteomes" id="UP001500840">
    <property type="component" value="Unassembled WGS sequence"/>
</dbReference>
<gene>
    <name evidence="3" type="ORF">GCM10023156_45030</name>
</gene>
<reference evidence="4" key="1">
    <citation type="journal article" date="2019" name="Int. J. Syst. Evol. Microbiol.">
        <title>The Global Catalogue of Microorganisms (GCM) 10K type strain sequencing project: providing services to taxonomists for standard genome sequencing and annotation.</title>
        <authorList>
            <consortium name="The Broad Institute Genomics Platform"/>
            <consortium name="The Broad Institute Genome Sequencing Center for Infectious Disease"/>
            <person name="Wu L."/>
            <person name="Ma J."/>
        </authorList>
    </citation>
    <scope>NUCLEOTIDE SEQUENCE [LARGE SCALE GENOMIC DNA]</scope>
    <source>
        <strain evidence="4">JCM 17759</strain>
    </source>
</reference>
<dbReference type="EMBL" id="BAABGA010000058">
    <property type="protein sequence ID" value="GAA4461887.1"/>
    <property type="molecule type" value="Genomic_DNA"/>
</dbReference>